<proteinExistence type="predicted"/>
<dbReference type="RefSeq" id="WP_358141397.1">
    <property type="nucleotide sequence ID" value="NZ_JBFALK010000032.1"/>
</dbReference>
<comment type="caution">
    <text evidence="3">The sequence shown here is derived from an EMBL/GenBank/DDBJ whole genome shotgun (WGS) entry which is preliminary data.</text>
</comment>
<keyword evidence="3" id="KW-0808">Transferase</keyword>
<evidence type="ECO:0000259" key="2">
    <source>
        <dbReference type="PROSITE" id="PS51186"/>
    </source>
</evidence>
<dbReference type="PANTHER" id="PTHR43610">
    <property type="entry name" value="BLL6696 PROTEIN"/>
    <property type="match status" value="1"/>
</dbReference>
<dbReference type="Gene3D" id="3.40.630.30">
    <property type="match status" value="1"/>
</dbReference>
<reference evidence="3 4" key="1">
    <citation type="submission" date="2024-06" db="EMBL/GenBank/DDBJ databases">
        <title>The Natural Products Discovery Center: Release of the First 8490 Sequenced Strains for Exploring Actinobacteria Biosynthetic Diversity.</title>
        <authorList>
            <person name="Kalkreuter E."/>
            <person name="Kautsar S.A."/>
            <person name="Yang D."/>
            <person name="Bader C.D."/>
            <person name="Teijaro C.N."/>
            <person name="Fluegel L."/>
            <person name="Davis C.M."/>
            <person name="Simpson J.R."/>
            <person name="Lauterbach L."/>
            <person name="Steele A.D."/>
            <person name="Gui C."/>
            <person name="Meng S."/>
            <person name="Li G."/>
            <person name="Viehrig K."/>
            <person name="Ye F."/>
            <person name="Su P."/>
            <person name="Kiefer A.F."/>
            <person name="Nichols A."/>
            <person name="Cepeda A.J."/>
            <person name="Yan W."/>
            <person name="Fan B."/>
            <person name="Jiang Y."/>
            <person name="Adhikari A."/>
            <person name="Zheng C.-J."/>
            <person name="Schuster L."/>
            <person name="Cowan T.M."/>
            <person name="Smanski M.J."/>
            <person name="Chevrette M.G."/>
            <person name="De Carvalho L.P.S."/>
            <person name="Shen B."/>
        </authorList>
    </citation>
    <scope>NUCLEOTIDE SEQUENCE [LARGE SCALE GENOMIC DNA]</scope>
    <source>
        <strain evidence="3 4">NPDC050100</strain>
    </source>
</reference>
<name>A0ABV3GSL0_MICGL</name>
<dbReference type="PROSITE" id="PS51186">
    <property type="entry name" value="GNAT"/>
    <property type="match status" value="1"/>
</dbReference>
<dbReference type="EMBL" id="JBFALK010000032">
    <property type="protein sequence ID" value="MEV0974594.1"/>
    <property type="molecule type" value="Genomic_DNA"/>
</dbReference>
<evidence type="ECO:0000256" key="1">
    <source>
        <dbReference type="SAM" id="MobiDB-lite"/>
    </source>
</evidence>
<evidence type="ECO:0000313" key="3">
    <source>
        <dbReference type="EMBL" id="MEV0974594.1"/>
    </source>
</evidence>
<organism evidence="3 4">
    <name type="scientific">Microtetraspora glauca</name>
    <dbReference type="NCBI Taxonomy" id="1996"/>
    <lineage>
        <taxon>Bacteria</taxon>
        <taxon>Bacillati</taxon>
        <taxon>Actinomycetota</taxon>
        <taxon>Actinomycetes</taxon>
        <taxon>Streptosporangiales</taxon>
        <taxon>Streptosporangiaceae</taxon>
        <taxon>Microtetraspora</taxon>
    </lineage>
</organism>
<keyword evidence="4" id="KW-1185">Reference proteome</keyword>
<evidence type="ECO:0000313" key="4">
    <source>
        <dbReference type="Proteomes" id="UP001551675"/>
    </source>
</evidence>
<accession>A0ABV3GSL0</accession>
<protein>
    <submittedName>
        <fullName evidence="3">GNAT family protein</fullName>
        <ecNumber evidence="3">2.-.-.-</ecNumber>
    </submittedName>
</protein>
<feature type="region of interest" description="Disordered" evidence="1">
    <location>
        <begin position="1"/>
        <end position="31"/>
    </location>
</feature>
<sequence length="245" mass="27727">MAADRARPGAPWHRPPIHTAPRRQLEKSFDVTAPRVDNRPVNNHSRTDFFTKPTLVGEKVTLRPFLLEEDAPVLRALLQDPEVGRLTGSVHGPADPEPWDEAAERRMREWYGTRNEQPDRLDLAVVDRVSGACVGEAVLNEWDDGNRSCNFRIALATTGQNRGLGTEAVRLMVGYGFERLGLHRISLTVFDFNPRARRAYEKVGFVKEGVHRDVLFYDGAWVDDVVMSILAPEWERHCGHPESIN</sequence>
<dbReference type="SUPFAM" id="SSF55729">
    <property type="entry name" value="Acyl-CoA N-acyltransferases (Nat)"/>
    <property type="match status" value="1"/>
</dbReference>
<dbReference type="InterPro" id="IPR016181">
    <property type="entry name" value="Acyl_CoA_acyltransferase"/>
</dbReference>
<dbReference type="Proteomes" id="UP001551675">
    <property type="component" value="Unassembled WGS sequence"/>
</dbReference>
<dbReference type="Pfam" id="PF13302">
    <property type="entry name" value="Acetyltransf_3"/>
    <property type="match status" value="1"/>
</dbReference>
<dbReference type="InterPro" id="IPR000182">
    <property type="entry name" value="GNAT_dom"/>
</dbReference>
<gene>
    <name evidence="3" type="ORF">AB0I59_38895</name>
</gene>
<dbReference type="EC" id="2.-.-.-" evidence="3"/>
<feature type="domain" description="N-acetyltransferase" evidence="2">
    <location>
        <begin position="60"/>
        <end position="232"/>
    </location>
</feature>
<dbReference type="GO" id="GO:0016740">
    <property type="term" value="F:transferase activity"/>
    <property type="evidence" value="ECO:0007669"/>
    <property type="project" value="UniProtKB-KW"/>
</dbReference>
<dbReference type="PANTHER" id="PTHR43610:SF1">
    <property type="entry name" value="N-ACETYLTRANSFERASE DOMAIN-CONTAINING PROTEIN"/>
    <property type="match status" value="1"/>
</dbReference>